<name>A0A061QNU1_9CHLO</name>
<reference evidence="2" key="1">
    <citation type="submission" date="2014-05" db="EMBL/GenBank/DDBJ databases">
        <title>The transcriptome of the halophilic microalga Tetraselmis sp. GSL018 isolated from the Great Salt Lake, Utah.</title>
        <authorList>
            <person name="Jinkerson R.E."/>
            <person name="D'Adamo S."/>
            <person name="Posewitz M.C."/>
        </authorList>
    </citation>
    <scope>NUCLEOTIDE SEQUENCE</scope>
    <source>
        <strain evidence="2">GSL018</strain>
    </source>
</reference>
<evidence type="ECO:0000256" key="1">
    <source>
        <dbReference type="SAM" id="MobiDB-lite"/>
    </source>
</evidence>
<sequence>MDSVFQINYLELLEEKSNEHAHMSKKISAAFGSQGPGFLIVTHVPGVTDIRSALFAATARAAKLSDRDLRLLRSESALGSDISSRGVPPQQRRVTTFSRQIEVPESSTLRESYRPDFASSGLSLGEALHELASIIFRVGLLLLDLCDSCFSSGGVLGKAVKECGSAKARLVHYHKEGPPRKKGKAPKAELWQDWHCDYGLLTGLAAPAYHEERGSGAAPHEPLPPDALLFQVGEAAEILSGGRLRATPHCVARPLPGRLFDRADESLEAEGGPCGCDVSRQNCVVFLQPHWSLPLVSPPTTGRSHGSRQKAEGFEAREEGCTWESRPFKRFGDDRQKLESQEADALSAREGLRVHSPAEHGFLPPPAVPALEGRWYPMQQFGAFSKSTVRAYYANEDAHGR</sequence>
<feature type="region of interest" description="Disordered" evidence="1">
    <location>
        <begin position="297"/>
        <end position="316"/>
    </location>
</feature>
<dbReference type="Gene3D" id="2.60.120.330">
    <property type="entry name" value="B-lactam Antibiotic, Isopenicillin N Synthase, Chain"/>
    <property type="match status" value="1"/>
</dbReference>
<dbReference type="EMBL" id="GBEZ01025737">
    <property type="protein sequence ID" value="JAC61388.1"/>
    <property type="molecule type" value="Transcribed_RNA"/>
</dbReference>
<evidence type="ECO:0000313" key="2">
    <source>
        <dbReference type="EMBL" id="JAC61388.1"/>
    </source>
</evidence>
<dbReference type="SUPFAM" id="SSF51197">
    <property type="entry name" value="Clavaminate synthase-like"/>
    <property type="match status" value="1"/>
</dbReference>
<proteinExistence type="predicted"/>
<dbReference type="InterPro" id="IPR027443">
    <property type="entry name" value="IPNS-like_sf"/>
</dbReference>
<dbReference type="AlphaFoldDB" id="A0A061QNU1"/>
<dbReference type="PANTHER" id="PTHR48253:SF2">
    <property type="entry name" value="ISOPENICILLIN N SYNTHASE-LIKE FE(2+) 2OG DIOXYGENASE DOMAIN-CONTAINING PROTEIN"/>
    <property type="match status" value="1"/>
</dbReference>
<gene>
    <name evidence="2" type="ORF">TSPGSL018_26405</name>
</gene>
<dbReference type="PANTHER" id="PTHR48253">
    <property type="match status" value="1"/>
</dbReference>
<organism evidence="2">
    <name type="scientific">Tetraselmis sp. GSL018</name>
    <dbReference type="NCBI Taxonomy" id="582737"/>
    <lineage>
        <taxon>Eukaryota</taxon>
        <taxon>Viridiplantae</taxon>
        <taxon>Chlorophyta</taxon>
        <taxon>core chlorophytes</taxon>
        <taxon>Chlorodendrophyceae</taxon>
        <taxon>Chlorodendrales</taxon>
        <taxon>Chlorodendraceae</taxon>
        <taxon>Tetraselmis</taxon>
    </lineage>
</organism>
<accession>A0A061QNU1</accession>
<evidence type="ECO:0008006" key="3">
    <source>
        <dbReference type="Google" id="ProtNLM"/>
    </source>
</evidence>
<protein>
    <recommendedName>
        <fullName evidence="3">Isopenicillin N synthase-like Fe(2+) 2OG dioxygenase domain-containing protein</fullName>
    </recommendedName>
</protein>